<evidence type="ECO:0000259" key="2">
    <source>
        <dbReference type="Pfam" id="PF00582"/>
    </source>
</evidence>
<name>A0A9X1VWA3_9BURK</name>
<proteinExistence type="inferred from homology"/>
<dbReference type="InterPro" id="IPR006015">
    <property type="entry name" value="Universal_stress_UspA"/>
</dbReference>
<accession>A0A9X1VWA3</accession>
<organism evidence="3 4">
    <name type="scientific">Variovorax terrae</name>
    <dbReference type="NCBI Taxonomy" id="2923278"/>
    <lineage>
        <taxon>Bacteria</taxon>
        <taxon>Pseudomonadati</taxon>
        <taxon>Pseudomonadota</taxon>
        <taxon>Betaproteobacteria</taxon>
        <taxon>Burkholderiales</taxon>
        <taxon>Comamonadaceae</taxon>
        <taxon>Variovorax</taxon>
    </lineage>
</organism>
<dbReference type="Pfam" id="PF00582">
    <property type="entry name" value="Usp"/>
    <property type="match status" value="1"/>
</dbReference>
<dbReference type="RefSeq" id="WP_243305827.1">
    <property type="nucleotide sequence ID" value="NZ_JALGBI010000001.1"/>
</dbReference>
<dbReference type="Gene3D" id="3.40.50.620">
    <property type="entry name" value="HUPs"/>
    <property type="match status" value="1"/>
</dbReference>
<keyword evidence="4" id="KW-1185">Reference proteome</keyword>
<dbReference type="PRINTS" id="PR01438">
    <property type="entry name" value="UNVRSLSTRESS"/>
</dbReference>
<sequence>MKILVATDGSKHALRAVKYAIELVHQVRPASSVTLVNVHDDTGLRHAKAFVGRTEVADYLRELSEKELKPARKLLKAAEVKHDIVIRTGHVSQEIVDLARNGKFNLIVLGAKGRSALADLLLGSVAQRVLATAPQPVVLVK</sequence>
<reference evidence="3" key="1">
    <citation type="submission" date="2022-03" db="EMBL/GenBank/DDBJ databases">
        <authorList>
            <person name="Woo C.Y."/>
        </authorList>
    </citation>
    <scope>NUCLEOTIDE SEQUENCE</scope>
    <source>
        <strain evidence="3">CYS-02</strain>
    </source>
</reference>
<evidence type="ECO:0000313" key="3">
    <source>
        <dbReference type="EMBL" id="MCJ0763229.1"/>
    </source>
</evidence>
<dbReference type="CDD" id="cd00293">
    <property type="entry name" value="USP-like"/>
    <property type="match status" value="1"/>
</dbReference>
<evidence type="ECO:0000256" key="1">
    <source>
        <dbReference type="ARBA" id="ARBA00008791"/>
    </source>
</evidence>
<protein>
    <submittedName>
        <fullName evidence="3">Universal stress protein</fullName>
    </submittedName>
</protein>
<dbReference type="InterPro" id="IPR006016">
    <property type="entry name" value="UspA"/>
</dbReference>
<dbReference type="SUPFAM" id="SSF52402">
    <property type="entry name" value="Adenine nucleotide alpha hydrolases-like"/>
    <property type="match status" value="1"/>
</dbReference>
<comment type="caution">
    <text evidence="3">The sequence shown here is derived from an EMBL/GenBank/DDBJ whole genome shotgun (WGS) entry which is preliminary data.</text>
</comment>
<dbReference type="PANTHER" id="PTHR46268">
    <property type="entry name" value="STRESS RESPONSE PROTEIN NHAX"/>
    <property type="match status" value="1"/>
</dbReference>
<comment type="similarity">
    <text evidence="1">Belongs to the universal stress protein A family.</text>
</comment>
<feature type="domain" description="UspA" evidence="2">
    <location>
        <begin position="2"/>
        <end position="141"/>
    </location>
</feature>
<dbReference type="PANTHER" id="PTHR46268:SF6">
    <property type="entry name" value="UNIVERSAL STRESS PROTEIN UP12"/>
    <property type="match status" value="1"/>
</dbReference>
<dbReference type="InterPro" id="IPR014729">
    <property type="entry name" value="Rossmann-like_a/b/a_fold"/>
</dbReference>
<evidence type="ECO:0000313" key="4">
    <source>
        <dbReference type="Proteomes" id="UP001139447"/>
    </source>
</evidence>
<gene>
    <name evidence="3" type="ORF">MMF98_08410</name>
</gene>
<dbReference type="AlphaFoldDB" id="A0A9X1VWA3"/>
<dbReference type="Proteomes" id="UP001139447">
    <property type="component" value="Unassembled WGS sequence"/>
</dbReference>
<dbReference type="EMBL" id="JALGBI010000001">
    <property type="protein sequence ID" value="MCJ0763229.1"/>
    <property type="molecule type" value="Genomic_DNA"/>
</dbReference>